<proteinExistence type="inferred from homology"/>
<feature type="domain" description="Acyl-CoA dehydrogenase/oxidase C-terminal" evidence="6">
    <location>
        <begin position="242"/>
        <end position="383"/>
    </location>
</feature>
<dbReference type="PANTHER" id="PTHR43292">
    <property type="entry name" value="ACYL-COA DEHYDROGENASE"/>
    <property type="match status" value="1"/>
</dbReference>
<reference evidence="10" key="1">
    <citation type="submission" date="2020-05" db="EMBL/GenBank/DDBJ databases">
        <authorList>
            <person name="Chiriac C."/>
            <person name="Salcher M."/>
            <person name="Ghai R."/>
            <person name="Kavagutti S V."/>
        </authorList>
    </citation>
    <scope>NUCLEOTIDE SEQUENCE</scope>
</reference>
<dbReference type="InterPro" id="IPR052161">
    <property type="entry name" value="Mycobact_Acyl-CoA_DH"/>
</dbReference>
<dbReference type="InterPro" id="IPR037069">
    <property type="entry name" value="AcylCoA_DH/ox_N_sf"/>
</dbReference>
<dbReference type="Gene3D" id="1.10.540.10">
    <property type="entry name" value="Acyl-CoA dehydrogenase/oxidase, N-terminal domain"/>
    <property type="match status" value="1"/>
</dbReference>
<evidence type="ECO:0000256" key="4">
    <source>
        <dbReference type="ARBA" id="ARBA00022827"/>
    </source>
</evidence>
<dbReference type="AlphaFoldDB" id="A0A6J7BNF1"/>
<dbReference type="Pfam" id="PF02770">
    <property type="entry name" value="Acyl-CoA_dh_M"/>
    <property type="match status" value="1"/>
</dbReference>
<dbReference type="EMBL" id="CAFBMT010000019">
    <property type="protein sequence ID" value="CAB4948081.1"/>
    <property type="molecule type" value="Genomic_DNA"/>
</dbReference>
<comment type="cofactor">
    <cofactor evidence="1">
        <name>FAD</name>
        <dbReference type="ChEBI" id="CHEBI:57692"/>
    </cofactor>
</comment>
<dbReference type="EMBL" id="CAFBIY010000015">
    <property type="protein sequence ID" value="CAB4847236.1"/>
    <property type="molecule type" value="Genomic_DNA"/>
</dbReference>
<dbReference type="EMBL" id="CAESGF010000022">
    <property type="protein sequence ID" value="CAB4365003.1"/>
    <property type="molecule type" value="Genomic_DNA"/>
</dbReference>
<dbReference type="Gene3D" id="1.20.140.10">
    <property type="entry name" value="Butyryl-CoA Dehydrogenase, subunit A, domain 3"/>
    <property type="match status" value="1"/>
</dbReference>
<dbReference type="Gene3D" id="2.40.110.10">
    <property type="entry name" value="Butyryl-CoA Dehydrogenase, subunit A, domain 2"/>
    <property type="match status" value="1"/>
</dbReference>
<evidence type="ECO:0000313" key="11">
    <source>
        <dbReference type="EMBL" id="CAB4948081.1"/>
    </source>
</evidence>
<dbReference type="SUPFAM" id="SSF47203">
    <property type="entry name" value="Acyl-CoA dehydrogenase C-terminal domain-like"/>
    <property type="match status" value="1"/>
</dbReference>
<dbReference type="GO" id="GO:0050660">
    <property type="term" value="F:flavin adenine dinucleotide binding"/>
    <property type="evidence" value="ECO:0007669"/>
    <property type="project" value="InterPro"/>
</dbReference>
<dbReference type="InterPro" id="IPR009100">
    <property type="entry name" value="AcylCoA_DH/oxidase_NM_dom_sf"/>
</dbReference>
<accession>A0A6J7BNF1</accession>
<evidence type="ECO:0000313" key="9">
    <source>
        <dbReference type="EMBL" id="CAB4737722.1"/>
    </source>
</evidence>
<dbReference type="GO" id="GO:0005886">
    <property type="term" value="C:plasma membrane"/>
    <property type="evidence" value="ECO:0007669"/>
    <property type="project" value="TreeGrafter"/>
</dbReference>
<evidence type="ECO:0000259" key="7">
    <source>
        <dbReference type="Pfam" id="PF02770"/>
    </source>
</evidence>
<dbReference type="EMBL" id="CAEZYF010000021">
    <property type="protein sequence ID" value="CAB4737722.1"/>
    <property type="molecule type" value="Genomic_DNA"/>
</dbReference>
<dbReference type="InterPro" id="IPR006091">
    <property type="entry name" value="Acyl-CoA_Oxase/DH_mid-dom"/>
</dbReference>
<dbReference type="InterPro" id="IPR036250">
    <property type="entry name" value="AcylCo_DH-like_C"/>
</dbReference>
<dbReference type="EMBL" id="CAFBOL010000016">
    <property type="protein sequence ID" value="CAB4982745.1"/>
    <property type="molecule type" value="Genomic_DNA"/>
</dbReference>
<evidence type="ECO:0000256" key="1">
    <source>
        <dbReference type="ARBA" id="ARBA00001974"/>
    </source>
</evidence>
<keyword evidence="5" id="KW-0560">Oxidoreductase</keyword>
<evidence type="ECO:0000313" key="12">
    <source>
        <dbReference type="EMBL" id="CAB4982745.1"/>
    </source>
</evidence>
<organism evidence="10">
    <name type="scientific">freshwater metagenome</name>
    <dbReference type="NCBI Taxonomy" id="449393"/>
    <lineage>
        <taxon>unclassified sequences</taxon>
        <taxon>metagenomes</taxon>
        <taxon>ecological metagenomes</taxon>
    </lineage>
</organism>
<evidence type="ECO:0000313" key="10">
    <source>
        <dbReference type="EMBL" id="CAB4847236.1"/>
    </source>
</evidence>
<dbReference type="Pfam" id="PF00441">
    <property type="entry name" value="Acyl-CoA_dh_1"/>
    <property type="match status" value="1"/>
</dbReference>
<dbReference type="SUPFAM" id="SSF56645">
    <property type="entry name" value="Acyl-CoA dehydrogenase NM domain-like"/>
    <property type="match status" value="1"/>
</dbReference>
<keyword evidence="4" id="KW-0274">FAD</keyword>
<sequence>MTVAPDTNPASQLSSEMFESPTAYAAALEAFLSTDERATPYLGYRPHSLEDSAAHLTGLQALLFDTGWSRLGWPESAGGLGGDPRFRAAMFQTLWNLDIPIPEPFTTLEILVPVLLVFAPHLSDALLPGLLRGDDKWAQAFSEPDAGSDLASLRTKMEPDGDGFRLSGQKVWSTFGHLSQRSVLLARSGGPGHKGLTMVLVDLDQPGIEVRPIRAEDGENHFSEIFLDNAWVPADRVIGTLGQGWAIAMYMLQWERGAWGWLQQGRFHQRLQQAVELGTPNPEFAQQLGHAYALAAALRLTTKQTVERLAREEQLGPEVSVDKLLLIDAELATWDAIRAYLGPRFEVDDTLQWLRHEYLFSRAAPIYGGSQEIQRTLVAQRVLGMPRD</sequence>
<evidence type="ECO:0000256" key="5">
    <source>
        <dbReference type="ARBA" id="ARBA00023002"/>
    </source>
</evidence>
<dbReference type="GO" id="GO:0016627">
    <property type="term" value="F:oxidoreductase activity, acting on the CH-CH group of donors"/>
    <property type="evidence" value="ECO:0007669"/>
    <property type="project" value="InterPro"/>
</dbReference>
<dbReference type="PANTHER" id="PTHR43292:SF3">
    <property type="entry name" value="ACYL-COA DEHYDROGENASE FADE29"/>
    <property type="match status" value="1"/>
</dbReference>
<dbReference type="InterPro" id="IPR009075">
    <property type="entry name" value="AcylCo_DH/oxidase_C"/>
</dbReference>
<dbReference type="InterPro" id="IPR046373">
    <property type="entry name" value="Acyl-CoA_Oxase/DH_mid-dom_sf"/>
</dbReference>
<keyword evidence="3" id="KW-0285">Flavoprotein</keyword>
<comment type="similarity">
    <text evidence="2">Belongs to the acyl-CoA dehydrogenase family.</text>
</comment>
<evidence type="ECO:0000259" key="6">
    <source>
        <dbReference type="Pfam" id="PF00441"/>
    </source>
</evidence>
<gene>
    <name evidence="9" type="ORF">UFOPK2656_02665</name>
    <name evidence="10" type="ORF">UFOPK3267_00438</name>
    <name evidence="11" type="ORF">UFOPK3651_02659</name>
    <name evidence="12" type="ORF">UFOPK3931_00911</name>
    <name evidence="8" type="ORF">UFOPK4189_02762</name>
</gene>
<name>A0A6J7BNF1_9ZZZZ</name>
<evidence type="ECO:0000256" key="2">
    <source>
        <dbReference type="ARBA" id="ARBA00009347"/>
    </source>
</evidence>
<evidence type="ECO:0000256" key="3">
    <source>
        <dbReference type="ARBA" id="ARBA00022630"/>
    </source>
</evidence>
<feature type="domain" description="Acyl-CoA oxidase/dehydrogenase middle" evidence="7">
    <location>
        <begin position="138"/>
        <end position="229"/>
    </location>
</feature>
<protein>
    <submittedName>
        <fullName evidence="10">Unannotated protein</fullName>
    </submittedName>
</protein>
<evidence type="ECO:0000313" key="8">
    <source>
        <dbReference type="EMBL" id="CAB4365003.1"/>
    </source>
</evidence>